<evidence type="ECO:0000256" key="1">
    <source>
        <dbReference type="SAM" id="MobiDB-lite"/>
    </source>
</evidence>
<protein>
    <submittedName>
        <fullName evidence="2">Uncharacterized protein</fullName>
    </submittedName>
</protein>
<gene>
    <name evidence="2" type="ORF">LCGC14_3041160</name>
</gene>
<feature type="region of interest" description="Disordered" evidence="1">
    <location>
        <begin position="1"/>
        <end position="46"/>
    </location>
</feature>
<accession>A0A0F8ZFG7</accession>
<feature type="region of interest" description="Disordered" evidence="1">
    <location>
        <begin position="64"/>
        <end position="88"/>
    </location>
</feature>
<proteinExistence type="predicted"/>
<comment type="caution">
    <text evidence="2">The sequence shown here is derived from an EMBL/GenBank/DDBJ whole genome shotgun (WGS) entry which is preliminary data.</text>
</comment>
<feature type="compositionally biased region" description="Basic residues" evidence="1">
    <location>
        <begin position="125"/>
        <end position="134"/>
    </location>
</feature>
<evidence type="ECO:0000313" key="2">
    <source>
        <dbReference type="EMBL" id="KKK58761.1"/>
    </source>
</evidence>
<feature type="region of interest" description="Disordered" evidence="1">
    <location>
        <begin position="112"/>
        <end position="134"/>
    </location>
</feature>
<organism evidence="2">
    <name type="scientific">marine sediment metagenome</name>
    <dbReference type="NCBI Taxonomy" id="412755"/>
    <lineage>
        <taxon>unclassified sequences</taxon>
        <taxon>metagenomes</taxon>
        <taxon>ecological metagenomes</taxon>
    </lineage>
</organism>
<reference evidence="2" key="1">
    <citation type="journal article" date="2015" name="Nature">
        <title>Complex archaea that bridge the gap between prokaryotes and eukaryotes.</title>
        <authorList>
            <person name="Spang A."/>
            <person name="Saw J.H."/>
            <person name="Jorgensen S.L."/>
            <person name="Zaremba-Niedzwiedzka K."/>
            <person name="Martijn J."/>
            <person name="Lind A.E."/>
            <person name="van Eijk R."/>
            <person name="Schleper C."/>
            <person name="Guy L."/>
            <person name="Ettema T.J."/>
        </authorList>
    </citation>
    <scope>NUCLEOTIDE SEQUENCE</scope>
</reference>
<dbReference type="AlphaFoldDB" id="A0A0F8ZFG7"/>
<feature type="non-terminal residue" evidence="2">
    <location>
        <position position="1"/>
    </location>
</feature>
<dbReference type="EMBL" id="LAZR01063814">
    <property type="protein sequence ID" value="KKK58761.1"/>
    <property type="molecule type" value="Genomic_DNA"/>
</dbReference>
<sequence length="134" mass="14070">GKLYLTTARYEVPMPASVPGASAPTSQPSEGATPPAAPPEGRVHPDVPIRLTVRSAEQLELLRVRARVAPPSKEPPPTSASTARPDGPEKLKLAILALDDQLARAVELLKAGQISATRPASGRIPKLRKPVGQP</sequence>
<name>A0A0F8ZFG7_9ZZZZ</name>